<protein>
    <submittedName>
        <fullName evidence="1">Uncharacterized protein</fullName>
    </submittedName>
</protein>
<comment type="caution">
    <text evidence="1">The sequence shown here is derived from an EMBL/GenBank/DDBJ whole genome shotgun (WGS) entry which is preliminary data.</text>
</comment>
<dbReference type="EMBL" id="JARK01001573">
    <property type="protein sequence ID" value="EYB89083.1"/>
    <property type="molecule type" value="Genomic_DNA"/>
</dbReference>
<name>A0A016SEI5_9BILA</name>
<evidence type="ECO:0000313" key="2">
    <source>
        <dbReference type="Proteomes" id="UP000024635"/>
    </source>
</evidence>
<evidence type="ECO:0000313" key="1">
    <source>
        <dbReference type="EMBL" id="EYB89083.1"/>
    </source>
</evidence>
<dbReference type="AlphaFoldDB" id="A0A016SEI5"/>
<sequence length="106" mass="10855">MISRTFVNVGLVGLEGGPGPKLGVTEGFEAVDLGSPTELNEKDLLDPDDPAGGLVLALREGPPVLDLPTNGPERVACAPSLGRASVELPGSQLEVEAREDPGPTLC</sequence>
<organism evidence="1 2">
    <name type="scientific">Ancylostoma ceylanicum</name>
    <dbReference type="NCBI Taxonomy" id="53326"/>
    <lineage>
        <taxon>Eukaryota</taxon>
        <taxon>Metazoa</taxon>
        <taxon>Ecdysozoa</taxon>
        <taxon>Nematoda</taxon>
        <taxon>Chromadorea</taxon>
        <taxon>Rhabditida</taxon>
        <taxon>Rhabditina</taxon>
        <taxon>Rhabditomorpha</taxon>
        <taxon>Strongyloidea</taxon>
        <taxon>Ancylostomatidae</taxon>
        <taxon>Ancylostomatinae</taxon>
        <taxon>Ancylostoma</taxon>
    </lineage>
</organism>
<proteinExistence type="predicted"/>
<dbReference type="Proteomes" id="UP000024635">
    <property type="component" value="Unassembled WGS sequence"/>
</dbReference>
<reference evidence="2" key="1">
    <citation type="journal article" date="2015" name="Nat. Genet.">
        <title>The genome and transcriptome of the zoonotic hookworm Ancylostoma ceylanicum identify infection-specific gene families.</title>
        <authorList>
            <person name="Schwarz E.M."/>
            <person name="Hu Y."/>
            <person name="Antoshechkin I."/>
            <person name="Miller M.M."/>
            <person name="Sternberg P.W."/>
            <person name="Aroian R.V."/>
        </authorList>
    </citation>
    <scope>NUCLEOTIDE SEQUENCE</scope>
    <source>
        <strain evidence="2">HY135</strain>
    </source>
</reference>
<gene>
    <name evidence="1" type="primary">Acey_s0237.g3275</name>
    <name evidence="1" type="ORF">Y032_0237g3275</name>
</gene>
<keyword evidence="2" id="KW-1185">Reference proteome</keyword>
<accession>A0A016SEI5</accession>